<dbReference type="NCBIfam" id="TIGR02684">
    <property type="entry name" value="dnstrm_HI1420"/>
    <property type="match status" value="1"/>
</dbReference>
<protein>
    <submittedName>
        <fullName evidence="1">Probable addiction module antidote protein</fullName>
    </submittedName>
</protein>
<sequence>MNKTPTTPWDPADHLKTHEEMTAFLEAALEGGDPKLIAVVLNDIARAKGMSRIACEAGLGREDRYKMLSPTENLDFGAILKVISALGFRLHAAPAEARTV</sequence>
<dbReference type="EMBL" id="CAADEW010000001">
    <property type="protein sequence ID" value="VFJ42370.1"/>
    <property type="molecule type" value="Genomic_DNA"/>
</dbReference>
<name>A0A450RTE5_9GAMM</name>
<dbReference type="PANTHER" id="PTHR40275:SF1">
    <property type="entry name" value="SSL7038 PROTEIN"/>
    <property type="match status" value="1"/>
</dbReference>
<reference evidence="1" key="1">
    <citation type="submission" date="2019-02" db="EMBL/GenBank/DDBJ databases">
        <authorList>
            <person name="Gruber-Vodicka R. H."/>
            <person name="Seah K. B. B."/>
        </authorList>
    </citation>
    <scope>NUCLEOTIDE SEQUENCE</scope>
    <source>
        <strain evidence="1">BECK_BZ15</strain>
    </source>
</reference>
<proteinExistence type="predicted"/>
<gene>
    <name evidence="1" type="ORF">BECKFW1821A_GA0114235_1001131</name>
</gene>
<evidence type="ECO:0000313" key="1">
    <source>
        <dbReference type="EMBL" id="VFJ42370.1"/>
    </source>
</evidence>
<organism evidence="1">
    <name type="scientific">Candidatus Kentrum sp. FW</name>
    <dbReference type="NCBI Taxonomy" id="2126338"/>
    <lineage>
        <taxon>Bacteria</taxon>
        <taxon>Pseudomonadati</taxon>
        <taxon>Pseudomonadota</taxon>
        <taxon>Gammaproteobacteria</taxon>
        <taxon>Candidatus Kentrum</taxon>
    </lineage>
</organism>
<dbReference type="Pfam" id="PF21716">
    <property type="entry name" value="dnstrm_HI1420"/>
    <property type="match status" value="1"/>
</dbReference>
<dbReference type="AlphaFoldDB" id="A0A450RTE5"/>
<dbReference type="PANTHER" id="PTHR40275">
    <property type="entry name" value="SSL7038 PROTEIN"/>
    <property type="match status" value="1"/>
</dbReference>
<accession>A0A450RTE5</accession>
<dbReference type="InterPro" id="IPR014057">
    <property type="entry name" value="HI1420"/>
</dbReference>